<evidence type="ECO:0000313" key="1">
    <source>
        <dbReference type="EMBL" id="AAS83063.1"/>
    </source>
</evidence>
<dbReference type="InterPro" id="IPR006448">
    <property type="entry name" value="Phage_term_ssu_P27"/>
</dbReference>
<protein>
    <submittedName>
        <fullName evidence="1">Putative prophage protein</fullName>
    </submittedName>
</protein>
<geneLocation type="plasmid" evidence="1">
    <name>90 MDa</name>
</geneLocation>
<dbReference type="AlphaFoldDB" id="Q6QW57"/>
<keyword evidence="1" id="KW-0614">Plasmid</keyword>
<dbReference type="Pfam" id="PF05119">
    <property type="entry name" value="Terminase_4"/>
    <property type="match status" value="1"/>
</dbReference>
<sequence length="155" mass="17419">MLEYCPMTYGVISGGGADIAEPDWERLIPDPENPELALNDWREVAHQEWLRVTSALREAGTLAPENRHQLQRLVLAYVRFDIAAAQVMRMGAVKLSTKKVPMLNMWQVEMRAADGDATTAEMELGITPRRRGAVTKVNRQQKRASKADAYLVKKA</sequence>
<accession>Q6QW57</accession>
<dbReference type="EMBL" id="AY523974">
    <property type="protein sequence ID" value="AAS83063.1"/>
    <property type="molecule type" value="Genomic_DNA"/>
</dbReference>
<reference evidence="1" key="1">
    <citation type="journal article" date="2004" name="FEMS Microbiol. Lett.">
        <title>Annotation of the pRhico plasmid of Azospirillum brasilense reveals its role in determining the outer surface composition.</title>
        <authorList>
            <person name="Vanbleu E."/>
            <person name="Marchal K."/>
            <person name="Lambrecht M."/>
            <person name="Mathys J."/>
            <person name="Vanderleyden J."/>
        </authorList>
    </citation>
    <scope>NUCLEOTIDE SEQUENCE</scope>
    <source>
        <plasmid evidence="1">90 MDa</plasmid>
    </source>
</reference>
<gene>
    <name evidence="1" type="ORF">pRhico075</name>
</gene>
<proteinExistence type="predicted"/>
<name>Q6QW57_AZOBR</name>
<organism evidence="1">
    <name type="scientific">Azospirillum brasilense</name>
    <dbReference type="NCBI Taxonomy" id="192"/>
    <lineage>
        <taxon>Bacteria</taxon>
        <taxon>Pseudomonadati</taxon>
        <taxon>Pseudomonadota</taxon>
        <taxon>Alphaproteobacteria</taxon>
        <taxon>Rhodospirillales</taxon>
        <taxon>Azospirillaceae</taxon>
        <taxon>Azospirillum</taxon>
    </lineage>
</organism>